<accession>A0AA87ZIJ9</accession>
<proteinExistence type="predicted"/>
<gene>
    <name evidence="1" type="ORF">TIFTF001_006304</name>
</gene>
<protein>
    <submittedName>
        <fullName evidence="1">Uncharacterized protein</fullName>
    </submittedName>
</protein>
<sequence length="114" mass="13292">MARLIKNSVEKTETETYRQRAQSWRWEMEGEKSEFQNGRFEKRDRQLREGRGRGLGWVGGWGLTATVERVRNEGRIGMGLMRWQRLIGYRRVPIFTGVTGHVGLFDAKLHALSL</sequence>
<comment type="caution">
    <text evidence="1">The sequence shown here is derived from an EMBL/GenBank/DDBJ whole genome shotgun (WGS) entry which is preliminary data.</text>
</comment>
<organism evidence="1 2">
    <name type="scientific">Ficus carica</name>
    <name type="common">Common fig</name>
    <dbReference type="NCBI Taxonomy" id="3494"/>
    <lineage>
        <taxon>Eukaryota</taxon>
        <taxon>Viridiplantae</taxon>
        <taxon>Streptophyta</taxon>
        <taxon>Embryophyta</taxon>
        <taxon>Tracheophyta</taxon>
        <taxon>Spermatophyta</taxon>
        <taxon>Magnoliopsida</taxon>
        <taxon>eudicotyledons</taxon>
        <taxon>Gunneridae</taxon>
        <taxon>Pentapetalae</taxon>
        <taxon>rosids</taxon>
        <taxon>fabids</taxon>
        <taxon>Rosales</taxon>
        <taxon>Moraceae</taxon>
        <taxon>Ficeae</taxon>
        <taxon>Ficus</taxon>
    </lineage>
</organism>
<dbReference type="Proteomes" id="UP001187192">
    <property type="component" value="Unassembled WGS sequence"/>
</dbReference>
<dbReference type="EMBL" id="BTGU01000006">
    <property type="protein sequence ID" value="GMN36798.1"/>
    <property type="molecule type" value="Genomic_DNA"/>
</dbReference>
<dbReference type="AlphaFoldDB" id="A0AA87ZIJ9"/>
<dbReference type="Gramene" id="FCD_00005731-RA">
    <property type="protein sequence ID" value="FCD_00005731-RA:cds"/>
    <property type="gene ID" value="FCD_00005731"/>
</dbReference>
<name>A0AA87ZIJ9_FICCA</name>
<evidence type="ECO:0000313" key="2">
    <source>
        <dbReference type="Proteomes" id="UP001187192"/>
    </source>
</evidence>
<evidence type="ECO:0000313" key="1">
    <source>
        <dbReference type="EMBL" id="GMN36798.1"/>
    </source>
</evidence>
<keyword evidence="2" id="KW-1185">Reference proteome</keyword>
<reference evidence="1" key="1">
    <citation type="submission" date="2023-07" db="EMBL/GenBank/DDBJ databases">
        <title>draft genome sequence of fig (Ficus carica).</title>
        <authorList>
            <person name="Takahashi T."/>
            <person name="Nishimura K."/>
        </authorList>
    </citation>
    <scope>NUCLEOTIDE SEQUENCE</scope>
</reference>